<dbReference type="Proteomes" id="UP000789405">
    <property type="component" value="Unassembled WGS sequence"/>
</dbReference>
<comment type="caution">
    <text evidence="1">The sequence shown here is derived from an EMBL/GenBank/DDBJ whole genome shotgun (WGS) entry which is preliminary data.</text>
</comment>
<dbReference type="EMBL" id="CAJVPY010018590">
    <property type="protein sequence ID" value="CAG8767725.1"/>
    <property type="molecule type" value="Genomic_DNA"/>
</dbReference>
<evidence type="ECO:0000313" key="1">
    <source>
        <dbReference type="EMBL" id="CAG8767725.1"/>
    </source>
</evidence>
<dbReference type="OrthoDB" id="10541983at2759"/>
<accession>A0A9N9J7S2</accession>
<protein>
    <submittedName>
        <fullName evidence="1">26924_t:CDS:1</fullName>
    </submittedName>
</protein>
<proteinExistence type="predicted"/>
<feature type="non-terminal residue" evidence="1">
    <location>
        <position position="1"/>
    </location>
</feature>
<dbReference type="AlphaFoldDB" id="A0A9N9J7S2"/>
<name>A0A9N9J7S2_9GLOM</name>
<organism evidence="1 2">
    <name type="scientific">Dentiscutata erythropus</name>
    <dbReference type="NCBI Taxonomy" id="1348616"/>
    <lineage>
        <taxon>Eukaryota</taxon>
        <taxon>Fungi</taxon>
        <taxon>Fungi incertae sedis</taxon>
        <taxon>Mucoromycota</taxon>
        <taxon>Glomeromycotina</taxon>
        <taxon>Glomeromycetes</taxon>
        <taxon>Diversisporales</taxon>
        <taxon>Gigasporaceae</taxon>
        <taxon>Dentiscutata</taxon>
    </lineage>
</organism>
<evidence type="ECO:0000313" key="2">
    <source>
        <dbReference type="Proteomes" id="UP000789405"/>
    </source>
</evidence>
<sequence length="88" mass="10121">PIRQKSVPTRRKFTPFDASKPFCIPFKLPTTINDNNSSGIQIIDKDQEICSNMETNSTFEIPQILLENCKNCNIDIKFTFQKKISILL</sequence>
<gene>
    <name evidence="1" type="ORF">DERYTH_LOCUS18397</name>
</gene>
<keyword evidence="2" id="KW-1185">Reference proteome</keyword>
<reference evidence="1" key="1">
    <citation type="submission" date="2021-06" db="EMBL/GenBank/DDBJ databases">
        <authorList>
            <person name="Kallberg Y."/>
            <person name="Tangrot J."/>
            <person name="Rosling A."/>
        </authorList>
    </citation>
    <scope>NUCLEOTIDE SEQUENCE</scope>
    <source>
        <strain evidence="1">MA453B</strain>
    </source>
</reference>